<keyword evidence="7" id="KW-1185">Reference proteome</keyword>
<evidence type="ECO:0000256" key="3">
    <source>
        <dbReference type="ARBA" id="ARBA00022839"/>
    </source>
</evidence>
<keyword evidence="3" id="KW-0269">Exonuclease</keyword>
<dbReference type="GO" id="GO:0003676">
    <property type="term" value="F:nucleic acid binding"/>
    <property type="evidence" value="ECO:0007669"/>
    <property type="project" value="InterPro"/>
</dbReference>
<name>A0A419TCU8_9FIRM</name>
<feature type="domain" description="Exonuclease" evidence="5">
    <location>
        <begin position="3"/>
        <end position="186"/>
    </location>
</feature>
<dbReference type="CDD" id="cd06133">
    <property type="entry name" value="ERI-1_3'hExo_like"/>
    <property type="match status" value="1"/>
</dbReference>
<dbReference type="OrthoDB" id="159416at2"/>
<evidence type="ECO:0000259" key="5">
    <source>
        <dbReference type="SMART" id="SM00479"/>
    </source>
</evidence>
<proteinExistence type="predicted"/>
<organism evidence="6 7">
    <name type="scientific">Lacrimispora algidixylanolytica</name>
    <dbReference type="NCBI Taxonomy" id="94868"/>
    <lineage>
        <taxon>Bacteria</taxon>
        <taxon>Bacillati</taxon>
        <taxon>Bacillota</taxon>
        <taxon>Clostridia</taxon>
        <taxon>Lachnospirales</taxon>
        <taxon>Lachnospiraceae</taxon>
        <taxon>Lacrimispora</taxon>
    </lineage>
</organism>
<dbReference type="InterPro" id="IPR051274">
    <property type="entry name" value="3-5_Exoribonuclease"/>
</dbReference>
<dbReference type="InterPro" id="IPR012337">
    <property type="entry name" value="RNaseH-like_sf"/>
</dbReference>
<reference evidence="6 7" key="1">
    <citation type="submission" date="2016-08" db="EMBL/GenBank/DDBJ databases">
        <title>A new outlook on sporulation: Clostridium algidixylanolyticum.</title>
        <authorList>
            <person name="Poppleton D.I."/>
            <person name="Gribaldo S."/>
        </authorList>
    </citation>
    <scope>NUCLEOTIDE SEQUENCE [LARGE SCALE GENOMIC DNA]</scope>
    <source>
        <strain evidence="6 7">SPL73</strain>
    </source>
</reference>
<dbReference type="Pfam" id="PF00929">
    <property type="entry name" value="RNase_T"/>
    <property type="match status" value="1"/>
</dbReference>
<dbReference type="GO" id="GO:0000175">
    <property type="term" value="F:3'-5'-RNA exonuclease activity"/>
    <property type="evidence" value="ECO:0007669"/>
    <property type="project" value="InterPro"/>
</dbReference>
<dbReference type="PANTHER" id="PTHR23044:SF61">
    <property type="entry name" value="3'-5' EXORIBONUCLEASE 1-RELATED"/>
    <property type="match status" value="1"/>
</dbReference>
<evidence type="ECO:0000313" key="7">
    <source>
        <dbReference type="Proteomes" id="UP000284277"/>
    </source>
</evidence>
<evidence type="ECO:0000256" key="1">
    <source>
        <dbReference type="ARBA" id="ARBA00022722"/>
    </source>
</evidence>
<dbReference type="SUPFAM" id="SSF53098">
    <property type="entry name" value="Ribonuclease H-like"/>
    <property type="match status" value="1"/>
</dbReference>
<keyword evidence="2" id="KW-0378">Hydrolase</keyword>
<dbReference type="Gene3D" id="3.30.420.10">
    <property type="entry name" value="Ribonuclease H-like superfamily/Ribonuclease H"/>
    <property type="match status" value="1"/>
</dbReference>
<evidence type="ECO:0000256" key="4">
    <source>
        <dbReference type="SAM" id="MobiDB-lite"/>
    </source>
</evidence>
<dbReference type="InterPro" id="IPR047201">
    <property type="entry name" value="ERI-1_3'hExo-like"/>
</dbReference>
<dbReference type="EMBL" id="MCIA01000001">
    <property type="protein sequence ID" value="RKD35324.1"/>
    <property type="molecule type" value="Genomic_DNA"/>
</dbReference>
<evidence type="ECO:0000256" key="2">
    <source>
        <dbReference type="ARBA" id="ARBA00022801"/>
    </source>
</evidence>
<sequence>MKNYIVLDLEWNQSAGGKEDTVEHFPFEIIEIGAVKLSESREEIGEFRRLIKPEVYTELHEKILEVTHMDEKLLMEEGMDFKKVFEEFSSWCGEDAVFCTWGSMDLTELQRNLSYHGLINPYQKPFLYYDVQKLYSLLYGDGKDRQSLDIAVTEMGIMESRPFHRALDDAHYTGRIMQHMDFEKVKAYLSIDYYRLPENQEEEVYLVFPEYSKYISRPFDTKQDAIADKIVTDLICCKCNRMLRKKIRWFSVNQKYYSALGCCPAHGNVKGKIRMRRSDDGKVYVVKTMKLVREEDILDIYGKKEEARKKRVEKTKVRKLNKKKGALPLS</sequence>
<evidence type="ECO:0000313" key="6">
    <source>
        <dbReference type="EMBL" id="RKD35324.1"/>
    </source>
</evidence>
<accession>A0A419TCU8</accession>
<dbReference type="AlphaFoldDB" id="A0A419TCU8"/>
<keyword evidence="1" id="KW-0540">Nuclease</keyword>
<feature type="region of interest" description="Disordered" evidence="4">
    <location>
        <begin position="311"/>
        <end position="330"/>
    </location>
</feature>
<dbReference type="PANTHER" id="PTHR23044">
    <property type="entry name" value="3'-5' EXONUCLEASE ERI1-RELATED"/>
    <property type="match status" value="1"/>
</dbReference>
<gene>
    <name evidence="6" type="ORF">BET01_02990</name>
</gene>
<dbReference type="SMART" id="SM00479">
    <property type="entry name" value="EXOIII"/>
    <property type="match status" value="1"/>
</dbReference>
<comment type="caution">
    <text evidence="6">The sequence shown here is derived from an EMBL/GenBank/DDBJ whole genome shotgun (WGS) entry which is preliminary data.</text>
</comment>
<protein>
    <submittedName>
        <fullName evidence="6">DNA polymerase III</fullName>
    </submittedName>
</protein>
<dbReference type="InterPro" id="IPR036397">
    <property type="entry name" value="RNaseH_sf"/>
</dbReference>
<dbReference type="InterPro" id="IPR013520">
    <property type="entry name" value="Ribonucl_H"/>
</dbReference>
<dbReference type="Proteomes" id="UP000284277">
    <property type="component" value="Unassembled WGS sequence"/>
</dbReference>
<dbReference type="RefSeq" id="WP_120195261.1">
    <property type="nucleotide sequence ID" value="NZ_MCIA01000001.1"/>
</dbReference>